<dbReference type="InterPro" id="IPR013665">
    <property type="entry name" value="Sfi1_dom"/>
</dbReference>
<keyword evidence="1" id="KW-0175">Coiled coil</keyword>
<evidence type="ECO:0000313" key="3">
    <source>
        <dbReference type="EMBL" id="KAG8455829.1"/>
    </source>
</evidence>
<dbReference type="Proteomes" id="UP000812440">
    <property type="component" value="Chromosome 1"/>
</dbReference>
<reference evidence="3" key="1">
    <citation type="thesis" date="2020" institute="ProQuest LLC" country="789 East Eisenhower Parkway, Ann Arbor, MI, USA">
        <title>Comparative Genomics and Chromosome Evolution.</title>
        <authorList>
            <person name="Mudd A.B."/>
        </authorList>
    </citation>
    <scope>NUCLEOTIDE SEQUENCE</scope>
    <source>
        <strain evidence="3">Female2</strain>
        <tissue evidence="3">Blood</tissue>
    </source>
</reference>
<comment type="caution">
    <text evidence="3">The sequence shown here is derived from an EMBL/GenBank/DDBJ whole genome shotgun (WGS) entry which is preliminary data.</text>
</comment>
<keyword evidence="4" id="KW-1185">Reference proteome</keyword>
<proteinExistence type="predicted"/>
<evidence type="ECO:0000259" key="2">
    <source>
        <dbReference type="Pfam" id="PF08457"/>
    </source>
</evidence>
<gene>
    <name evidence="3" type="ORF">GDO86_001866</name>
</gene>
<dbReference type="OrthoDB" id="195843at2759"/>
<dbReference type="AlphaFoldDB" id="A0A8T2KFH0"/>
<feature type="coiled-coil region" evidence="1">
    <location>
        <begin position="1093"/>
        <end position="1170"/>
    </location>
</feature>
<name>A0A8T2KFH0_9PIPI</name>
<organism evidence="3 4">
    <name type="scientific">Hymenochirus boettgeri</name>
    <name type="common">Congo dwarf clawed frog</name>
    <dbReference type="NCBI Taxonomy" id="247094"/>
    <lineage>
        <taxon>Eukaryota</taxon>
        <taxon>Metazoa</taxon>
        <taxon>Chordata</taxon>
        <taxon>Craniata</taxon>
        <taxon>Vertebrata</taxon>
        <taxon>Euteleostomi</taxon>
        <taxon>Amphibia</taxon>
        <taxon>Batrachia</taxon>
        <taxon>Anura</taxon>
        <taxon>Pipoidea</taxon>
        <taxon>Pipidae</taxon>
        <taxon>Pipinae</taxon>
        <taxon>Hymenochirus</taxon>
    </lineage>
</organism>
<dbReference type="PANTHER" id="PTHR22028:SF4">
    <property type="entry name" value="PROTEIN SFI1 HOMOLOG"/>
    <property type="match status" value="1"/>
</dbReference>
<dbReference type="Pfam" id="PF08457">
    <property type="entry name" value="Sfi1"/>
    <property type="match status" value="1"/>
</dbReference>
<dbReference type="EMBL" id="JAACNH010000001">
    <property type="protein sequence ID" value="KAG8455829.1"/>
    <property type="molecule type" value="Genomic_DNA"/>
</dbReference>
<evidence type="ECO:0000256" key="1">
    <source>
        <dbReference type="SAM" id="Coils"/>
    </source>
</evidence>
<feature type="domain" description="Sfi1 spindle body" evidence="2">
    <location>
        <begin position="298"/>
        <end position="520"/>
    </location>
</feature>
<dbReference type="GO" id="GO:0019902">
    <property type="term" value="F:phosphatase binding"/>
    <property type="evidence" value="ECO:0007669"/>
    <property type="project" value="TreeGrafter"/>
</dbReference>
<protein>
    <recommendedName>
        <fullName evidence="2">Sfi1 spindle body domain-containing protein</fullName>
    </recommendedName>
</protein>
<dbReference type="InterPro" id="IPR052270">
    <property type="entry name" value="CACF_protein"/>
</dbReference>
<accession>A0A8T2KFH0</accession>
<evidence type="ECO:0000313" key="4">
    <source>
        <dbReference type="Proteomes" id="UP000812440"/>
    </source>
</evidence>
<dbReference type="PANTHER" id="PTHR22028">
    <property type="entry name" value="SFI1 SPINDLE BODY DOMAIN-CONTAINING PROTEIN-RELATED"/>
    <property type="match status" value="1"/>
</dbReference>
<sequence length="1189" mass="143658">MARVLKGGVVTGNQVNCRMEPNTRKLCTGKHQRKVDVHVRTPGNQRPQNHRVIPYSVSYTWNRGGRLKELRIRHLARKFLYLWVKNTFGRVLLSAARHHYSRRLLQSCFQQWQKEWWLLCKAWKLNIRADCHYRYILYKMCFYNWRKYILEQQRKKQKVQIAKQHAQTLLMWQACKFWKNYVKIRKTKQYMLLTALEFREHKDLSNTWCLWILRLEQKQSYHDMGTLALKHWAMSLQNRAWLKWRELYLLYMTEKQKTLQAVVHHRKCKIKAALKAWQLYIYFRREKQHQKNVAVCVHQEFLTKRYFSYWYHALAKVQHIQTLEKHFDSLAERCLLRRILRRWKNYILVHSEKTRMRKVAEEYHKHHLMAVAFSTLKQNVSHVQTYREQKLQASLLCHIMLVRKYWTTWKSCLEQKEEEKLLPLTLAAHSHYKLFLVQKYFKMWLCYKEKQMLKLVLNKAARSHFAKSMLPRSFQLWRKRQVLQQQRRCMEEQATHFYRQNVLKSVFLIWQEILNQRRENCLSERMAILHFDWRILERYWFTWKNRLSLHILESKCNSKAANHHRRYQLLAAVNLWREYVHETKTQRAREEKAMYHHDVICLQKAWCHWRMFMLQRREDCQRQVHADLHYQHCLLAHTFSAWKHYHACMQDIFHQVVEKEKEKRNAILRAVLTIWRNRATAESLERRQESLAVIHYRATALKKVLHAWSDTASVIVHYREKKADKVREASAFLQKRRLYYVFLHWRELSYTTKVSRVNMEVAVRFRVKNLMRTIMTRWKAYHSQCLRKMLLQHRGTRFSALRISRCFLRQWHNKVTEKQQQDKQTVQALWNWSITLKGKVFDAWLTYICEQRRKKDRIASAAEFYRTNLLRTGVTRILSYVSGIKQFRAQLITQQQVKEMNMINNAARRYAMIWKEKVFRRRHQESSQKKREEGETSCKLQTAPNISRDMTYIAPKAGWEPTQRVLNKLRGERMKPRSPDFLFNSLEREGLLKAVIGNCNTEEYSETDALPSAQKTSLLRETDAVNHSQCILSPPLKGQSVDTVLCPTNQIVPCPALLPPSSFVPLTSNKADLVTKKKQSQEKSEEQRPTDMLKNELLEIQIIMQQYQEKKEELRNWSRHAEVLRKWLEASDNVPNPDEKPLQLEVQNELQQLELKIENHSQLLKSGKRQMQHCLSRLQEIRASMNQVF</sequence>